<sequence>MIEPKDRIIFALDVPSLDQASHYAKLLAPHIGMFKVGLELFAAEGPSVVKEVLNAGNRVFLDLKLHDIPKTVERAMSVLAGLGVSLATVHTTGGPDMLKAAVEGAQGKLGVLGVTVLTSEGGNPQTISDRVLLRAETAKEAGCAGVVCSGLEAAKVRQAVGEDFFIVTPGIRMADDNSKDDQKRVVTPGLAVRSGASHIVVGRPIRDAADPVQAAKAMALDIEKAG</sequence>
<feature type="binding site" evidence="7 9">
    <location>
        <position position="118"/>
    </location>
    <ligand>
        <name>substrate</name>
    </ligand>
</feature>
<feature type="binding site" evidence="7">
    <location>
        <begin position="62"/>
        <end position="71"/>
    </location>
    <ligand>
        <name>substrate</name>
    </ligand>
</feature>
<feature type="active site" description="Proton donor" evidence="7">
    <location>
        <position position="64"/>
    </location>
</feature>
<dbReference type="GO" id="GO:0005829">
    <property type="term" value="C:cytosol"/>
    <property type="evidence" value="ECO:0007669"/>
    <property type="project" value="TreeGrafter"/>
</dbReference>
<organism evidence="12 13">
    <name type="scientific">Desulfatibacillum aliphaticivorans</name>
    <dbReference type="NCBI Taxonomy" id="218208"/>
    <lineage>
        <taxon>Bacteria</taxon>
        <taxon>Pseudomonadati</taxon>
        <taxon>Thermodesulfobacteriota</taxon>
        <taxon>Desulfobacteria</taxon>
        <taxon>Desulfobacterales</taxon>
        <taxon>Desulfatibacillaceae</taxon>
        <taxon>Desulfatibacillum</taxon>
    </lineage>
</organism>
<accession>B8FJ93</accession>
<keyword evidence="4 7" id="KW-0665">Pyrimidine biosynthesis</keyword>
<dbReference type="NCBIfam" id="TIGR01740">
    <property type="entry name" value="pyrF"/>
    <property type="match status" value="1"/>
</dbReference>
<dbReference type="EC" id="4.1.1.23" evidence="7"/>
<comment type="subunit">
    <text evidence="7">Homodimer.</text>
</comment>
<evidence type="ECO:0000256" key="7">
    <source>
        <dbReference type="HAMAP-Rule" id="MF_01200"/>
    </source>
</evidence>
<dbReference type="eggNOG" id="COG0284">
    <property type="taxonomic scope" value="Bacteria"/>
</dbReference>
<feature type="binding site" evidence="7 9">
    <location>
        <position position="203"/>
    </location>
    <ligand>
        <name>substrate</name>
    </ligand>
</feature>
<comment type="function">
    <text evidence="1 7">Catalyzes the decarboxylation of orotidine 5'-monophosphate (OMP) to uridine 5'-monophosphate (UMP).</text>
</comment>
<feature type="binding site" evidence="7 9">
    <location>
        <position position="172"/>
    </location>
    <ligand>
        <name>substrate</name>
    </ligand>
</feature>
<dbReference type="Proteomes" id="UP000000739">
    <property type="component" value="Chromosome"/>
</dbReference>
<dbReference type="KEGG" id="dal:Dalk_3331"/>
<evidence type="ECO:0000256" key="9">
    <source>
        <dbReference type="PIRSR" id="PIRSR614732-2"/>
    </source>
</evidence>
<feature type="binding site" evidence="7 9">
    <location>
        <position position="13"/>
    </location>
    <ligand>
        <name>substrate</name>
    </ligand>
</feature>
<evidence type="ECO:0000259" key="11">
    <source>
        <dbReference type="SMART" id="SM00934"/>
    </source>
</evidence>
<feature type="active site" description="For OMPdecase activity" evidence="8">
    <location>
        <position position="67"/>
    </location>
</feature>
<evidence type="ECO:0000256" key="6">
    <source>
        <dbReference type="ARBA" id="ARBA00049157"/>
    </source>
</evidence>
<dbReference type="Pfam" id="PF00215">
    <property type="entry name" value="OMPdecase"/>
    <property type="match status" value="1"/>
</dbReference>
<dbReference type="InterPro" id="IPR018089">
    <property type="entry name" value="OMPdecase_AS"/>
</dbReference>
<proteinExistence type="inferred from homology"/>
<feature type="domain" description="Orotidine 5'-phosphate decarboxylase" evidence="11">
    <location>
        <begin position="7"/>
        <end position="218"/>
    </location>
</feature>
<dbReference type="AlphaFoldDB" id="B8FJ93"/>
<evidence type="ECO:0000256" key="10">
    <source>
        <dbReference type="RuleBase" id="RU000512"/>
    </source>
</evidence>
<evidence type="ECO:0000256" key="1">
    <source>
        <dbReference type="ARBA" id="ARBA00002356"/>
    </source>
</evidence>
<evidence type="ECO:0000256" key="5">
    <source>
        <dbReference type="ARBA" id="ARBA00023239"/>
    </source>
</evidence>
<dbReference type="GO" id="GO:0004590">
    <property type="term" value="F:orotidine-5'-phosphate decarboxylase activity"/>
    <property type="evidence" value="ECO:0007669"/>
    <property type="project" value="UniProtKB-UniRule"/>
</dbReference>
<name>B8FJ93_DESAL</name>
<dbReference type="GO" id="GO:0044205">
    <property type="term" value="P:'de novo' UMP biosynthetic process"/>
    <property type="evidence" value="ECO:0007669"/>
    <property type="project" value="UniProtKB-UniRule"/>
</dbReference>
<evidence type="ECO:0000313" key="13">
    <source>
        <dbReference type="Proteomes" id="UP000000739"/>
    </source>
</evidence>
<evidence type="ECO:0000256" key="2">
    <source>
        <dbReference type="ARBA" id="ARBA00004861"/>
    </source>
</evidence>
<dbReference type="EMBL" id="CP001322">
    <property type="protein sequence ID" value="ACL05020.1"/>
    <property type="molecule type" value="Genomic_DNA"/>
</dbReference>
<protein>
    <recommendedName>
        <fullName evidence="7">Orotidine 5'-phosphate decarboxylase</fullName>
        <ecNumber evidence="7">4.1.1.23</ecNumber>
    </recommendedName>
    <alternativeName>
        <fullName evidence="7">OMP decarboxylase</fullName>
        <shortName evidence="7">OMPDCase</shortName>
        <shortName evidence="7">OMPdecase</shortName>
    </alternativeName>
</protein>
<feature type="active site" description="For OMPdecase activity" evidence="8">
    <location>
        <position position="64"/>
    </location>
</feature>
<keyword evidence="13" id="KW-1185">Reference proteome</keyword>
<dbReference type="Gene3D" id="3.20.20.70">
    <property type="entry name" value="Aldolase class I"/>
    <property type="match status" value="1"/>
</dbReference>
<feature type="active site" description="For OMPdecase activity" evidence="8">
    <location>
        <position position="62"/>
    </location>
</feature>
<dbReference type="InterPro" id="IPR014732">
    <property type="entry name" value="OMPdecase"/>
</dbReference>
<keyword evidence="5 7" id="KW-0456">Lyase</keyword>
<comment type="similarity">
    <text evidence="7">Belongs to the OMP decarboxylase family. Type 1 subfamily.</text>
</comment>
<dbReference type="SMART" id="SM00934">
    <property type="entry name" value="OMPdecase"/>
    <property type="match status" value="1"/>
</dbReference>
<dbReference type="InterPro" id="IPR011060">
    <property type="entry name" value="RibuloseP-bd_barrel"/>
</dbReference>
<dbReference type="NCBIfam" id="NF001273">
    <property type="entry name" value="PRK00230.1"/>
    <property type="match status" value="1"/>
</dbReference>
<feature type="binding site" evidence="7 9">
    <location>
        <position position="35"/>
    </location>
    <ligand>
        <name>substrate</name>
    </ligand>
</feature>
<evidence type="ECO:0000256" key="8">
    <source>
        <dbReference type="PIRSR" id="PIRSR614732-1"/>
    </source>
</evidence>
<dbReference type="RefSeq" id="WP_015948078.1">
    <property type="nucleotide sequence ID" value="NC_011768.1"/>
</dbReference>
<reference evidence="12 13" key="1">
    <citation type="journal article" date="2012" name="Environ. Microbiol.">
        <title>The genome sequence of Desulfatibacillum alkenivorans AK-01: a blueprint for anaerobic alkane oxidation.</title>
        <authorList>
            <person name="Callaghan A.V."/>
            <person name="Morris B.E."/>
            <person name="Pereira I.A."/>
            <person name="McInerney M.J."/>
            <person name="Austin R.N."/>
            <person name="Groves J.T."/>
            <person name="Kukor J.J."/>
            <person name="Suflita J.M."/>
            <person name="Young L.Y."/>
            <person name="Zylstra G.J."/>
            <person name="Wawrik B."/>
        </authorList>
    </citation>
    <scope>NUCLEOTIDE SEQUENCE [LARGE SCALE GENOMIC DNA]</scope>
    <source>
        <strain evidence="12 13">AK-01</strain>
    </source>
</reference>
<dbReference type="HOGENOM" id="CLU_067069_1_0_7"/>
<comment type="pathway">
    <text evidence="2 7 10">Pyrimidine metabolism; UMP biosynthesis via de novo pathway; UMP from orotate: step 2/2.</text>
</comment>
<gene>
    <name evidence="7" type="primary">pyrF</name>
    <name evidence="12" type="ordered locus">Dalk_3331</name>
</gene>
<evidence type="ECO:0000256" key="4">
    <source>
        <dbReference type="ARBA" id="ARBA00022975"/>
    </source>
</evidence>
<dbReference type="GO" id="GO:0006207">
    <property type="term" value="P:'de novo' pyrimidine nucleobase biosynthetic process"/>
    <property type="evidence" value="ECO:0007669"/>
    <property type="project" value="InterPro"/>
</dbReference>
<comment type="catalytic activity">
    <reaction evidence="6 7 10">
        <text>orotidine 5'-phosphate + H(+) = UMP + CO2</text>
        <dbReference type="Rhea" id="RHEA:11596"/>
        <dbReference type="ChEBI" id="CHEBI:15378"/>
        <dbReference type="ChEBI" id="CHEBI:16526"/>
        <dbReference type="ChEBI" id="CHEBI:57538"/>
        <dbReference type="ChEBI" id="CHEBI:57865"/>
        <dbReference type="EC" id="4.1.1.23"/>
    </reaction>
</comment>
<dbReference type="PROSITE" id="PS00156">
    <property type="entry name" value="OMPDECASE"/>
    <property type="match status" value="1"/>
</dbReference>
<evidence type="ECO:0000256" key="3">
    <source>
        <dbReference type="ARBA" id="ARBA00022793"/>
    </source>
</evidence>
<dbReference type="InterPro" id="IPR047596">
    <property type="entry name" value="OMPdecase_bac"/>
</dbReference>
<feature type="binding site" evidence="7 9">
    <location>
        <position position="202"/>
    </location>
    <ligand>
        <name>substrate</name>
    </ligand>
</feature>
<dbReference type="HAMAP" id="MF_01200_B">
    <property type="entry name" value="OMPdecase_type1_B"/>
    <property type="match status" value="1"/>
</dbReference>
<dbReference type="PANTHER" id="PTHR32119:SF2">
    <property type="entry name" value="OROTIDINE 5'-PHOSPHATE DECARBOXYLASE"/>
    <property type="match status" value="1"/>
</dbReference>
<evidence type="ECO:0000313" key="12">
    <source>
        <dbReference type="EMBL" id="ACL05020.1"/>
    </source>
</evidence>
<dbReference type="PANTHER" id="PTHR32119">
    <property type="entry name" value="OROTIDINE 5'-PHOSPHATE DECARBOXYLASE"/>
    <property type="match status" value="1"/>
</dbReference>
<dbReference type="InterPro" id="IPR013785">
    <property type="entry name" value="Aldolase_TIM"/>
</dbReference>
<feature type="binding site" evidence="7 9">
    <location>
        <position position="182"/>
    </location>
    <ligand>
        <name>substrate</name>
    </ligand>
</feature>
<dbReference type="CDD" id="cd04725">
    <property type="entry name" value="OMP_decarboxylase_like"/>
    <property type="match status" value="1"/>
</dbReference>
<dbReference type="SUPFAM" id="SSF51366">
    <property type="entry name" value="Ribulose-phoshate binding barrel"/>
    <property type="match status" value="1"/>
</dbReference>
<keyword evidence="3 7" id="KW-0210">Decarboxylase</keyword>
<dbReference type="UniPathway" id="UPA00070">
    <property type="reaction ID" value="UER00120"/>
</dbReference>
<dbReference type="InterPro" id="IPR001754">
    <property type="entry name" value="OMPdeCOase_dom"/>
</dbReference>